<keyword evidence="2" id="KW-0143">Chaperone</keyword>
<dbReference type="PANTHER" id="PTHR33643">
    <property type="entry name" value="UREASE ACCESSORY PROTEIN D"/>
    <property type="match status" value="1"/>
</dbReference>
<reference evidence="3" key="1">
    <citation type="submission" date="2014-08" db="EMBL/GenBank/DDBJ databases">
        <authorList>
            <person name="Astorga M."/>
            <person name="Ramirez S."/>
            <person name="Ulloa O."/>
        </authorList>
    </citation>
    <scope>NUCLEOTIDE SEQUENCE</scope>
</reference>
<evidence type="ECO:0000313" key="3">
    <source>
        <dbReference type="EMBL" id="AIZ06008.1"/>
    </source>
</evidence>
<evidence type="ECO:0000256" key="1">
    <source>
        <dbReference type="ARBA" id="ARBA00007177"/>
    </source>
</evidence>
<organism evidence="3">
    <name type="scientific">uncultured Prochlorococcus sp</name>
    <dbReference type="NCBI Taxonomy" id="159733"/>
    <lineage>
        <taxon>Bacteria</taxon>
        <taxon>Bacillati</taxon>
        <taxon>Cyanobacteriota</taxon>
        <taxon>Cyanophyceae</taxon>
        <taxon>Synechococcales</taxon>
        <taxon>Prochlorococcaceae</taxon>
        <taxon>Prochlorococcus</taxon>
        <taxon>environmental samples</taxon>
    </lineage>
</organism>
<proteinExistence type="inferred from homology"/>
<dbReference type="EMBL" id="KM282015">
    <property type="protein sequence ID" value="AIZ06008.1"/>
    <property type="molecule type" value="Genomic_DNA"/>
</dbReference>
<dbReference type="GO" id="GO:0016151">
    <property type="term" value="F:nickel cation binding"/>
    <property type="evidence" value="ECO:0007669"/>
    <property type="project" value="InterPro"/>
</dbReference>
<accession>A0A0A7HN67</accession>
<comment type="similarity">
    <text evidence="1">Belongs to the UreD family.</text>
</comment>
<dbReference type="Pfam" id="PF01774">
    <property type="entry name" value="UreD"/>
    <property type="match status" value="1"/>
</dbReference>
<dbReference type="InterPro" id="IPR002669">
    <property type="entry name" value="UreD"/>
</dbReference>
<protein>
    <submittedName>
        <fullName evidence="3">Urease accesory protein</fullName>
    </submittedName>
</protein>
<gene>
    <name evidence="3" type="primary">ureD</name>
</gene>
<reference evidence="3" key="2">
    <citation type="journal article" date="2015" name="ISME J.">
        <title>Genomic potential for nitrogen assimilation in uncultivated members of Prochlorococcus from an anoxic marine zone.</title>
        <authorList>
            <person name="Astorga-Elo M."/>
            <person name="Ramirez-Flandes S."/>
            <person name="DeLong E.F."/>
            <person name="Ulloa O."/>
        </authorList>
    </citation>
    <scope>NUCLEOTIDE SEQUENCE</scope>
</reference>
<dbReference type="PANTHER" id="PTHR33643:SF1">
    <property type="entry name" value="UREASE ACCESSORY PROTEIN D"/>
    <property type="match status" value="1"/>
</dbReference>
<dbReference type="AlphaFoldDB" id="A0A0A7HN67"/>
<sequence>MNVKAKANSRGLLTSAAAQKVYGSVGRSKQHPKGRWTNQECQFELETNSDLEWLPQELVVFEGGLYEQRMQVDLQPGASFLSAEVVRLGRTAAGETLGEGCWRSSLEICRETPNGRHWELVDRLELNSEVLQSLHGMAKQPVFGSFVWAAPDPLSSEVMKELLKSCRTDRANLDGSMACGGLNQGLVARYMGPSSQAARHWFTRLWARTRQLRKLSIPQPPREWPLQEDGTFSEETFTKTHQQHAASPH</sequence>
<evidence type="ECO:0000256" key="2">
    <source>
        <dbReference type="ARBA" id="ARBA00023186"/>
    </source>
</evidence>
<name>A0A0A7HN67_9CYAN</name>